<gene>
    <name evidence="1" type="ORF">LPU83_pLPU83d_0971</name>
</gene>
<evidence type="ECO:0000313" key="1">
    <source>
        <dbReference type="EMBL" id="CDM62341.1"/>
    </source>
</evidence>
<dbReference type="KEGG" id="rhl:LPU83_pLPU83d_0971"/>
<protein>
    <submittedName>
        <fullName evidence="1">Uncharacterized protein</fullName>
    </submittedName>
</protein>
<dbReference type="PATRIC" id="fig|348824.6.peg.6653"/>
<dbReference type="Proteomes" id="UP000019443">
    <property type="component" value="Plasmid pLPU83d"/>
</dbReference>
<name>W6S833_9HYPH</name>
<geneLocation type="plasmid" evidence="1 2">
    <name>pLPU83d</name>
</geneLocation>
<dbReference type="AlphaFoldDB" id="W6S833"/>
<accession>W6S833</accession>
<organism evidence="1 2">
    <name type="scientific">Rhizobium favelukesii</name>
    <dbReference type="NCBI Taxonomy" id="348824"/>
    <lineage>
        <taxon>Bacteria</taxon>
        <taxon>Pseudomonadati</taxon>
        <taxon>Pseudomonadota</taxon>
        <taxon>Alphaproteobacteria</taxon>
        <taxon>Hyphomicrobiales</taxon>
        <taxon>Rhizobiaceae</taxon>
        <taxon>Rhizobium/Agrobacterium group</taxon>
        <taxon>Rhizobium</taxon>
    </lineage>
</organism>
<evidence type="ECO:0000313" key="2">
    <source>
        <dbReference type="Proteomes" id="UP000019443"/>
    </source>
</evidence>
<keyword evidence="2" id="KW-1185">Reference proteome</keyword>
<reference evidence="1" key="1">
    <citation type="submission" date="2013-11" db="EMBL/GenBank/DDBJ databases">
        <title>Draft genome sequence of the broad-host-range Rhizobium sp. LPU83 strain, a member of the low-genetic diversity Oregon-like Rhizobium sp. group.</title>
        <authorList>
            <person name="Wibberg D."/>
            <person name="Puehler A."/>
            <person name="Schlueter A."/>
        </authorList>
    </citation>
    <scope>NUCLEOTIDE SEQUENCE [LARGE SCALE GENOMIC DNA]</scope>
    <source>
        <strain evidence="1">LPU83</strain>
        <plasmid evidence="1">pLPU83d</plasmid>
    </source>
</reference>
<keyword evidence="1" id="KW-0614">Plasmid</keyword>
<sequence>MMPCERTHLRYQVEESLVYDGKWSVIDTFTGCPEIVEGVPLDCLTADEAKDLVDLMNGRELRAKGCRVSP</sequence>
<proteinExistence type="predicted"/>
<dbReference type="HOGENOM" id="CLU_204644_0_0_5"/>
<dbReference type="EMBL" id="HG916855">
    <property type="protein sequence ID" value="CDM62341.1"/>
    <property type="molecule type" value="Genomic_DNA"/>
</dbReference>